<protein>
    <submittedName>
        <fullName evidence="2">Uncharacterized protein</fullName>
    </submittedName>
</protein>
<sequence length="303" mass="34295">MRCWRTAYLKIAHAYSRHPVLQTPPHFVVLAYPTIIFSNPQTGERMLLEADELGSYPMQIADLLANSQLGDIPSSDLSTIYENLLQTVYHLVRVDLGVILPNQIYNSPEMLDRTIMGVEDSYSIANEIRDMTSDAISMARWQQEVEFFQNNTRVPPLEYLRSVPRLKPLGSAVTSVFVSTFAMLSVMWTAFSLVAGALARKNSVKIPKNTDGKKHTLEQPRTWDTCLESGTEELDGSEATLLGDQKEPDSVERLRHRIDKNEAYMRNDFEAVRAALGRLAVALKRRGVMEDENWVQDDDSTVE</sequence>
<dbReference type="EMBL" id="JACAZH010000037">
    <property type="protein sequence ID" value="KAF7336484.1"/>
    <property type="molecule type" value="Genomic_DNA"/>
</dbReference>
<dbReference type="OrthoDB" id="3001227at2759"/>
<evidence type="ECO:0000256" key="1">
    <source>
        <dbReference type="SAM" id="Phobius"/>
    </source>
</evidence>
<evidence type="ECO:0000313" key="3">
    <source>
        <dbReference type="Proteomes" id="UP000623467"/>
    </source>
</evidence>
<organism evidence="2 3">
    <name type="scientific">Mycena sanguinolenta</name>
    <dbReference type="NCBI Taxonomy" id="230812"/>
    <lineage>
        <taxon>Eukaryota</taxon>
        <taxon>Fungi</taxon>
        <taxon>Dikarya</taxon>
        <taxon>Basidiomycota</taxon>
        <taxon>Agaricomycotina</taxon>
        <taxon>Agaricomycetes</taxon>
        <taxon>Agaricomycetidae</taxon>
        <taxon>Agaricales</taxon>
        <taxon>Marasmiineae</taxon>
        <taxon>Mycenaceae</taxon>
        <taxon>Mycena</taxon>
    </lineage>
</organism>
<keyword evidence="3" id="KW-1185">Reference proteome</keyword>
<gene>
    <name evidence="2" type="ORF">MSAN_02303100</name>
</gene>
<dbReference type="Proteomes" id="UP000623467">
    <property type="component" value="Unassembled WGS sequence"/>
</dbReference>
<keyword evidence="1" id="KW-0472">Membrane</keyword>
<proteinExistence type="predicted"/>
<accession>A0A8H6X9M7</accession>
<evidence type="ECO:0000313" key="2">
    <source>
        <dbReference type="EMBL" id="KAF7336484.1"/>
    </source>
</evidence>
<keyword evidence="1" id="KW-0812">Transmembrane</keyword>
<comment type="caution">
    <text evidence="2">The sequence shown here is derived from an EMBL/GenBank/DDBJ whole genome shotgun (WGS) entry which is preliminary data.</text>
</comment>
<reference evidence="2" key="1">
    <citation type="submission" date="2020-05" db="EMBL/GenBank/DDBJ databases">
        <title>Mycena genomes resolve the evolution of fungal bioluminescence.</title>
        <authorList>
            <person name="Tsai I.J."/>
        </authorList>
    </citation>
    <scope>NUCLEOTIDE SEQUENCE</scope>
    <source>
        <strain evidence="2">160909Yilan</strain>
    </source>
</reference>
<keyword evidence="1" id="KW-1133">Transmembrane helix</keyword>
<feature type="transmembrane region" description="Helical" evidence="1">
    <location>
        <begin position="176"/>
        <end position="199"/>
    </location>
</feature>
<dbReference type="AlphaFoldDB" id="A0A8H6X9M7"/>
<name>A0A8H6X9M7_9AGAR</name>